<proteinExistence type="predicted"/>
<keyword evidence="1" id="KW-0732">Signal</keyword>
<organism evidence="3 4">
    <name type="scientific">Acinetobacter equi</name>
    <dbReference type="NCBI Taxonomy" id="1324350"/>
    <lineage>
        <taxon>Bacteria</taxon>
        <taxon>Pseudomonadati</taxon>
        <taxon>Pseudomonadota</taxon>
        <taxon>Gammaproteobacteria</taxon>
        <taxon>Moraxellales</taxon>
        <taxon>Moraxellaceae</taxon>
        <taxon>Acinetobacter</taxon>
    </lineage>
</organism>
<dbReference type="STRING" id="1324350.AOY20_08370"/>
<protein>
    <submittedName>
        <fullName evidence="3">Peptidase M28</fullName>
    </submittedName>
</protein>
<evidence type="ECO:0000259" key="2">
    <source>
        <dbReference type="Pfam" id="PF04389"/>
    </source>
</evidence>
<dbReference type="GO" id="GO:0008235">
    <property type="term" value="F:metalloexopeptidase activity"/>
    <property type="evidence" value="ECO:0007669"/>
    <property type="project" value="InterPro"/>
</dbReference>
<dbReference type="PANTHER" id="PTHR12147:SF26">
    <property type="entry name" value="PEPTIDASE M28 DOMAIN-CONTAINING PROTEIN"/>
    <property type="match status" value="1"/>
</dbReference>
<gene>
    <name evidence="3" type="ORF">AOY20_08370</name>
</gene>
<evidence type="ECO:0000256" key="1">
    <source>
        <dbReference type="SAM" id="SignalP"/>
    </source>
</evidence>
<dbReference type="GO" id="GO:0006508">
    <property type="term" value="P:proteolysis"/>
    <property type="evidence" value="ECO:0007669"/>
    <property type="project" value="InterPro"/>
</dbReference>
<dbReference type="EMBL" id="CP012808">
    <property type="protein sequence ID" value="ALH96700.1"/>
    <property type="molecule type" value="Genomic_DNA"/>
</dbReference>
<dbReference type="InterPro" id="IPR045175">
    <property type="entry name" value="M28_fam"/>
</dbReference>
<dbReference type="InterPro" id="IPR007484">
    <property type="entry name" value="Peptidase_M28"/>
</dbReference>
<dbReference type="AlphaFoldDB" id="A0A0N9VGX9"/>
<dbReference type="SUPFAM" id="SSF53187">
    <property type="entry name" value="Zn-dependent exopeptidases"/>
    <property type="match status" value="1"/>
</dbReference>
<dbReference type="Pfam" id="PF04389">
    <property type="entry name" value="Peptidase_M28"/>
    <property type="match status" value="1"/>
</dbReference>
<keyword evidence="4" id="KW-1185">Reference proteome</keyword>
<feature type="domain" description="Peptidase M28" evidence="2">
    <location>
        <begin position="89"/>
        <end position="295"/>
    </location>
</feature>
<accession>A0A0N9VGX9</accession>
<evidence type="ECO:0000313" key="4">
    <source>
        <dbReference type="Proteomes" id="UP000064939"/>
    </source>
</evidence>
<dbReference type="Proteomes" id="UP000064939">
    <property type="component" value="Chromosome"/>
</dbReference>
<reference evidence="3 4" key="1">
    <citation type="journal article" date="2015" name="Int. J. Syst. Evol. Microbiol.">
        <title>Acinetobacter equi sp. nov. isolated from horse faeces.</title>
        <authorList>
            <person name="Poppel M.T."/>
            <person name="Skiebe E."/>
            <person name="Laue M."/>
            <person name="Bergmann H."/>
            <person name="Ebersberger I."/>
            <person name="Garn T."/>
            <person name="Fruth A."/>
            <person name="Baumgardt S."/>
            <person name="Busse H.J."/>
            <person name="Wilharm G."/>
        </authorList>
    </citation>
    <scope>NUCLEOTIDE SEQUENCE [LARGE SCALE GENOMIC DNA]</scope>
    <source>
        <strain evidence="3 4">114</strain>
    </source>
</reference>
<sequence length="312" mass="35762">MFKKILSSTIFVLIILLTSNNYAETVTKANPAYLKMYMNNIVGGKDAYRNYRNIAELNRVAAWIKGQMKQFGIECSYQNYSVDRQTYRNVVCPLNLNQTKKIIVGAHYDVFGEQDGADDNASGVAGVLETARLMAQNKNQLKYNIEFVFYTLEEPPYFRTEHMGSYIHAKSVEKSKHEIFGVYILEMIGYYSERDIQTYPTGLGLFYPSHGDFIAAISNYSSRSLSANFCHQMSSLDKLQCERLIAPSFIEGVDFSDHGNYWKYDIPAIMITDTAFFRNPHYHLKTDQMSQLNFIKMADVVDGLVRSMVNQK</sequence>
<dbReference type="PANTHER" id="PTHR12147">
    <property type="entry name" value="METALLOPEPTIDASE M28 FAMILY MEMBER"/>
    <property type="match status" value="1"/>
</dbReference>
<dbReference type="KEGG" id="aei:AOY20_08370"/>
<feature type="signal peptide" evidence="1">
    <location>
        <begin position="1"/>
        <end position="23"/>
    </location>
</feature>
<evidence type="ECO:0000313" key="3">
    <source>
        <dbReference type="EMBL" id="ALH96700.1"/>
    </source>
</evidence>
<dbReference type="Gene3D" id="3.40.630.10">
    <property type="entry name" value="Zn peptidases"/>
    <property type="match status" value="1"/>
</dbReference>
<feature type="chain" id="PRO_5006039442" evidence="1">
    <location>
        <begin position="24"/>
        <end position="312"/>
    </location>
</feature>
<name>A0A0N9VGX9_9GAMM</name>